<dbReference type="Pfam" id="PF00293">
    <property type="entry name" value="NUDIX"/>
    <property type="match status" value="1"/>
</dbReference>
<reference evidence="6" key="1">
    <citation type="submission" date="2020-02" db="EMBL/GenBank/DDBJ databases">
        <title>Delineation of the pyrene-degrading pathway in Roseobacter clade bacteria by genomic analysis.</title>
        <authorList>
            <person name="Zhou H."/>
            <person name="Wang H."/>
        </authorList>
    </citation>
    <scope>NUCLEOTIDE SEQUENCE</scope>
    <source>
        <strain evidence="6">PrR005</strain>
    </source>
</reference>
<feature type="domain" description="Nudix hydrolase" evidence="5">
    <location>
        <begin position="20"/>
        <end position="152"/>
    </location>
</feature>
<evidence type="ECO:0000256" key="1">
    <source>
        <dbReference type="ARBA" id="ARBA00001946"/>
    </source>
</evidence>
<comment type="cofactor">
    <cofactor evidence="1">
        <name>Mg(2+)</name>
        <dbReference type="ChEBI" id="CHEBI:18420"/>
    </cofactor>
</comment>
<dbReference type="InterPro" id="IPR000086">
    <property type="entry name" value="NUDIX_hydrolase_dom"/>
</dbReference>
<dbReference type="Gene3D" id="3.90.79.10">
    <property type="entry name" value="Nucleoside Triphosphate Pyrophosphohydrolase"/>
    <property type="match status" value="1"/>
</dbReference>
<dbReference type="GO" id="GO:0005737">
    <property type="term" value="C:cytoplasm"/>
    <property type="evidence" value="ECO:0007669"/>
    <property type="project" value="TreeGrafter"/>
</dbReference>
<gene>
    <name evidence="6" type="ORF">G0P99_23500</name>
</gene>
<evidence type="ECO:0000256" key="3">
    <source>
        <dbReference type="ARBA" id="ARBA00022801"/>
    </source>
</evidence>
<organism evidence="6">
    <name type="scientific">Ruegeria sp. PrR005</name>
    <dbReference type="NCBI Taxonomy" id="2706882"/>
    <lineage>
        <taxon>Bacteria</taxon>
        <taxon>Pseudomonadati</taxon>
        <taxon>Pseudomonadota</taxon>
        <taxon>Alphaproteobacteria</taxon>
        <taxon>Rhodobacterales</taxon>
        <taxon>Roseobacteraceae</taxon>
        <taxon>Ruegeria</taxon>
    </lineage>
</organism>
<dbReference type="AlphaFoldDB" id="A0A6B2NUT0"/>
<dbReference type="PANTHER" id="PTHR12629:SF0">
    <property type="entry name" value="DIPHOSPHOINOSITOL-POLYPHOSPHATE DIPHOSPHATASE"/>
    <property type="match status" value="1"/>
</dbReference>
<dbReference type="InterPro" id="IPR015797">
    <property type="entry name" value="NUDIX_hydrolase-like_dom_sf"/>
</dbReference>
<sequence length="152" mass="17127">MKSKVAKAWSELVRPMLQRPKRAQVAALCLRPSDRGPEVLLITSLDTGRWIVPKGWPIVGKSGPETALYEAWEEAGVARAEVAEEPVGIFGYGKRRKNGTVEPVETYVYRLDVEEQTDEFPEAGQRTLRWVAPQEAANMVQEPQLQDLLRQL</sequence>
<keyword evidence="2" id="KW-0479">Metal-binding</keyword>
<dbReference type="EMBL" id="JAAGOX010000057">
    <property type="protein sequence ID" value="NDW47922.1"/>
    <property type="molecule type" value="Genomic_DNA"/>
</dbReference>
<dbReference type="GO" id="GO:0016462">
    <property type="term" value="F:pyrophosphatase activity"/>
    <property type="evidence" value="ECO:0007669"/>
    <property type="project" value="InterPro"/>
</dbReference>
<evidence type="ECO:0000259" key="5">
    <source>
        <dbReference type="PROSITE" id="PS51462"/>
    </source>
</evidence>
<dbReference type="PROSITE" id="PS51462">
    <property type="entry name" value="NUDIX"/>
    <property type="match status" value="1"/>
</dbReference>
<evidence type="ECO:0000256" key="4">
    <source>
        <dbReference type="ARBA" id="ARBA00022842"/>
    </source>
</evidence>
<evidence type="ECO:0000256" key="2">
    <source>
        <dbReference type="ARBA" id="ARBA00022723"/>
    </source>
</evidence>
<keyword evidence="4" id="KW-0460">Magnesium</keyword>
<dbReference type="CDD" id="cd04666">
    <property type="entry name" value="NUDIX_DIPP2_like_Nudt4"/>
    <property type="match status" value="1"/>
</dbReference>
<accession>A0A6B2NUT0</accession>
<dbReference type="SUPFAM" id="SSF55811">
    <property type="entry name" value="Nudix"/>
    <property type="match status" value="1"/>
</dbReference>
<protein>
    <submittedName>
        <fullName evidence="6">NUDIX hydrolase</fullName>
    </submittedName>
</protein>
<dbReference type="GO" id="GO:0046872">
    <property type="term" value="F:metal ion binding"/>
    <property type="evidence" value="ECO:0007669"/>
    <property type="project" value="UniProtKB-KW"/>
</dbReference>
<keyword evidence="3 6" id="KW-0378">Hydrolase</keyword>
<proteinExistence type="predicted"/>
<comment type="caution">
    <text evidence="6">The sequence shown here is derived from an EMBL/GenBank/DDBJ whole genome shotgun (WGS) entry which is preliminary data.</text>
</comment>
<evidence type="ECO:0000313" key="6">
    <source>
        <dbReference type="EMBL" id="NDW47922.1"/>
    </source>
</evidence>
<dbReference type="RefSeq" id="WP_164132934.1">
    <property type="nucleotide sequence ID" value="NZ_JAAGOX010000057.1"/>
</dbReference>
<name>A0A6B2NUT0_9RHOB</name>
<dbReference type="InterPro" id="IPR047198">
    <property type="entry name" value="DDP-like_NUDIX"/>
</dbReference>
<dbReference type="PANTHER" id="PTHR12629">
    <property type="entry name" value="DIPHOSPHOINOSITOL POLYPHOSPHATE PHOSPHOHYDROLASE"/>
    <property type="match status" value="1"/>
</dbReference>